<dbReference type="InterPro" id="IPR056002">
    <property type="entry name" value="DUF7580"/>
</dbReference>
<evidence type="ECO:0000256" key="1">
    <source>
        <dbReference type="SAM" id="MobiDB-lite"/>
    </source>
</evidence>
<dbReference type="OMA" id="CTHESIP"/>
<dbReference type="SUPFAM" id="SSF53167">
    <property type="entry name" value="Purine and uridine phosphorylases"/>
    <property type="match status" value="1"/>
</dbReference>
<reference evidence="4" key="1">
    <citation type="submission" date="2005-09" db="EMBL/GenBank/DDBJ databases">
        <title>Annotation of the Aspergillus terreus NIH2624 genome.</title>
        <authorList>
            <person name="Birren B.W."/>
            <person name="Lander E.S."/>
            <person name="Galagan J.E."/>
            <person name="Nusbaum C."/>
            <person name="Devon K."/>
            <person name="Henn M."/>
            <person name="Ma L.-J."/>
            <person name="Jaffe D.B."/>
            <person name="Butler J."/>
            <person name="Alvarez P."/>
            <person name="Gnerre S."/>
            <person name="Grabherr M."/>
            <person name="Kleber M."/>
            <person name="Mauceli E.W."/>
            <person name="Brockman W."/>
            <person name="Rounsley S."/>
            <person name="Young S.K."/>
            <person name="LaButti K."/>
            <person name="Pushparaj V."/>
            <person name="DeCaprio D."/>
            <person name="Crawford M."/>
            <person name="Koehrsen M."/>
            <person name="Engels R."/>
            <person name="Montgomery P."/>
            <person name="Pearson M."/>
            <person name="Howarth C."/>
            <person name="Larson L."/>
            <person name="Luoma S."/>
            <person name="White J."/>
            <person name="Alvarado L."/>
            <person name="Kodira C.D."/>
            <person name="Zeng Q."/>
            <person name="Oleary S."/>
            <person name="Yandava C."/>
            <person name="Denning D.W."/>
            <person name="Nierman W.C."/>
            <person name="Milne T."/>
            <person name="Madden K."/>
        </authorList>
    </citation>
    <scope>NUCLEOTIDE SEQUENCE [LARGE SCALE GENOMIC DNA]</scope>
    <source>
        <strain evidence="4">NIH 2624 / FGSC A1156</strain>
    </source>
</reference>
<name>Q0CQ27_ASPTN</name>
<evidence type="ECO:0000259" key="2">
    <source>
        <dbReference type="Pfam" id="PF24476"/>
    </source>
</evidence>
<proteinExistence type="predicted"/>
<dbReference type="PANTHER" id="PTHR46082:SF11">
    <property type="entry name" value="AAA+ ATPASE DOMAIN-CONTAINING PROTEIN-RELATED"/>
    <property type="match status" value="1"/>
</dbReference>
<feature type="domain" description="DUF7580" evidence="2">
    <location>
        <begin position="31"/>
        <end position="335"/>
    </location>
</feature>
<feature type="region of interest" description="Disordered" evidence="1">
    <location>
        <begin position="352"/>
        <end position="379"/>
    </location>
</feature>
<dbReference type="AlphaFoldDB" id="Q0CQ27"/>
<dbReference type="HOGENOM" id="CLU_018053_1_0_1"/>
<dbReference type="STRING" id="341663.Q0CQ27"/>
<dbReference type="Gene3D" id="3.40.50.1580">
    <property type="entry name" value="Nucleoside phosphorylase domain"/>
    <property type="match status" value="1"/>
</dbReference>
<feature type="compositionally biased region" description="Basic and acidic residues" evidence="1">
    <location>
        <begin position="355"/>
        <end position="367"/>
    </location>
</feature>
<dbReference type="eggNOG" id="ENOG502RR6X">
    <property type="taxonomic scope" value="Eukaryota"/>
</dbReference>
<dbReference type="InterPro" id="IPR035994">
    <property type="entry name" value="Nucleoside_phosphorylase_sf"/>
</dbReference>
<dbReference type="Proteomes" id="UP000007963">
    <property type="component" value="Unassembled WGS sequence"/>
</dbReference>
<dbReference type="VEuPathDB" id="FungiDB:ATEG_04207"/>
<dbReference type="Pfam" id="PF24476">
    <property type="entry name" value="DUF7580"/>
    <property type="match status" value="1"/>
</dbReference>
<organism evidence="3 4">
    <name type="scientific">Aspergillus terreus (strain NIH 2624 / FGSC A1156)</name>
    <dbReference type="NCBI Taxonomy" id="341663"/>
    <lineage>
        <taxon>Eukaryota</taxon>
        <taxon>Fungi</taxon>
        <taxon>Dikarya</taxon>
        <taxon>Ascomycota</taxon>
        <taxon>Pezizomycotina</taxon>
        <taxon>Eurotiomycetes</taxon>
        <taxon>Eurotiomycetidae</taxon>
        <taxon>Eurotiales</taxon>
        <taxon>Aspergillaceae</taxon>
        <taxon>Aspergillus</taxon>
        <taxon>Aspergillus subgen. Circumdati</taxon>
    </lineage>
</organism>
<evidence type="ECO:0000313" key="3">
    <source>
        <dbReference type="EMBL" id="EAU36009.1"/>
    </source>
</evidence>
<dbReference type="EMBL" id="CH476598">
    <property type="protein sequence ID" value="EAU36009.1"/>
    <property type="molecule type" value="Genomic_DNA"/>
</dbReference>
<dbReference type="GO" id="GO:0009116">
    <property type="term" value="P:nucleoside metabolic process"/>
    <property type="evidence" value="ECO:0007669"/>
    <property type="project" value="InterPro"/>
</dbReference>
<dbReference type="OrthoDB" id="1577640at2759"/>
<dbReference type="RefSeq" id="XP_001213385.1">
    <property type="nucleotide sequence ID" value="XM_001213385.1"/>
</dbReference>
<sequence>MVDPESQRRPLYQQDAYTPWDDDVAMNELAQAKRVSDIAKALLRLLAKELQSCQPPHSAHIHLSGFSQPEIDTLISLCSHNGSVRWHRVSWSNQSHKDLPRMGLEDRRQNICTILKRSCKFKRHLRIQVSHDGSWHPIDAPGGRLKDIAMAPTLKLEELLHAKGGSRSSSIRLLKKDRLILAKSITRSLFYLIGSPLLSEVWKTEAIYVAQPHDPRTDIYKPYVVREITKEMMLKEIGGSAFVLHLAVILWELLFGRRIVILPEDEEHDGEDENISLFNALGREECDLRESCIEKPFLDIIANCLDLYPENELDDQELRSKVYWNILKPLQTYVEAYQPDIPAASAYHTASRLSQKYEDKTTRESSRTRTSLLGPSAAHDPYPSIKSKVHFINKRLAYCGDAHKINWTPRDLRSLSEEPGPDANGRFPPYVLPQMLSSETTSTPSLRRLKHDDYRIGIVCALAKEHLAVRSLFDEKHQHLEIPLGDTNQYALGRLAHHNVVTACLPAGNYGTSPAAQIMTNMKRTFTSVEHYLLVGIGGGVPTKENDIRLGDVVVSLPEGGFPGVIQYDRGKDVENGDFEQTGALPPPPHALLNVISDLRSDPDLPSDPLQPHIKRISDLRPEYGHPGAGKDKLLQVEAVSLNGSTQKNDGWHNSHAVEIRSQPKIHYGLIASGNQVKKNPASRDRLGQKYNALCVEMEAAGIASVTQCLVIRGICDYADSDKNKVWQEYASATAAAYAKLLLSNLRRQA</sequence>
<dbReference type="GO" id="GO:0003824">
    <property type="term" value="F:catalytic activity"/>
    <property type="evidence" value="ECO:0007669"/>
    <property type="project" value="InterPro"/>
</dbReference>
<protein>
    <recommendedName>
        <fullName evidence="2">DUF7580 domain-containing protein</fullName>
    </recommendedName>
</protein>
<dbReference type="InterPro" id="IPR053137">
    <property type="entry name" value="NLR-like"/>
</dbReference>
<evidence type="ECO:0000313" key="4">
    <source>
        <dbReference type="Proteomes" id="UP000007963"/>
    </source>
</evidence>
<dbReference type="PANTHER" id="PTHR46082">
    <property type="entry name" value="ATP/GTP-BINDING PROTEIN-RELATED"/>
    <property type="match status" value="1"/>
</dbReference>
<gene>
    <name evidence="3" type="ORF">ATEG_04207</name>
</gene>
<dbReference type="GeneID" id="4318555"/>
<accession>Q0CQ27</accession>